<name>L7VUR2_9BACT</name>
<keyword evidence="4" id="KW-0812">Transmembrane</keyword>
<dbReference type="GO" id="GO:0004364">
    <property type="term" value="F:glutathione transferase activity"/>
    <property type="evidence" value="ECO:0007669"/>
    <property type="project" value="UniProtKB-EC"/>
</dbReference>
<accession>L7VUR2</accession>
<dbReference type="CDD" id="cd07814">
    <property type="entry name" value="SRPBCC_CalC_Aha1-like"/>
    <property type="match status" value="1"/>
</dbReference>
<keyword evidence="4" id="KW-0472">Membrane</keyword>
<feature type="region of interest" description="Disordered" evidence="2">
    <location>
        <begin position="116"/>
        <end position="135"/>
    </location>
</feature>
<comment type="similarity">
    <text evidence="1">Belongs to the AHA1 family.</text>
</comment>
<sequence length="174" mass="18905">MTVTDVQQDPTTLTLTIRSEYTSPIDRVWQMWADPRKLERWWGPPTFPATVTEHNLTTGGRVVYFMTSPEGDRHFGWWEFKAVDAPTSLRFEDGFGDETGAPIPDMPVSSIAVDLADSDSDSGSESDSGSGTTMTIATTFPSAEAMDQMISMGMAEGMALALGQIDDLLAADNA</sequence>
<dbReference type="InterPro" id="IPR013538">
    <property type="entry name" value="ASHA1/2-like_C"/>
</dbReference>
<protein>
    <submittedName>
        <fullName evidence="4">Putative glutathione S-transferase-related transmembrane protein</fullName>
        <ecNumber evidence="4">2.5.1.18</ecNumber>
    </submittedName>
</protein>
<reference evidence="4" key="1">
    <citation type="submission" date="2012-09" db="EMBL/GenBank/DDBJ databases">
        <title>Metagenomic Characterization of a Microbial Community in Wastewater Detects High Levels of Antibiotic Resistance.</title>
        <authorList>
            <person name="Abrams M."/>
            <person name="Caldwell A."/>
            <person name="Vandaei E."/>
            <person name="Lee W."/>
            <person name="Perrott J."/>
            <person name="Khan S.Y."/>
            <person name="Ta J."/>
            <person name="Romero D."/>
            <person name="Nguyen V."/>
            <person name="Pourmand N."/>
            <person name="Ouverney C.C."/>
        </authorList>
    </citation>
    <scope>NUCLEOTIDE SEQUENCE</scope>
</reference>
<proteinExistence type="inferred from homology"/>
<dbReference type="SUPFAM" id="SSF55961">
    <property type="entry name" value="Bet v1-like"/>
    <property type="match status" value="1"/>
</dbReference>
<dbReference type="Gene3D" id="3.30.530.20">
    <property type="match status" value="1"/>
</dbReference>
<evidence type="ECO:0000256" key="2">
    <source>
        <dbReference type="SAM" id="MobiDB-lite"/>
    </source>
</evidence>
<feature type="domain" description="Activator of Hsp90 ATPase homologue 1/2-like C-terminal" evidence="3">
    <location>
        <begin position="24"/>
        <end position="169"/>
    </location>
</feature>
<evidence type="ECO:0000256" key="1">
    <source>
        <dbReference type="ARBA" id="ARBA00006817"/>
    </source>
</evidence>
<evidence type="ECO:0000259" key="3">
    <source>
        <dbReference type="Pfam" id="PF08327"/>
    </source>
</evidence>
<evidence type="ECO:0000313" key="4">
    <source>
        <dbReference type="EMBL" id="AGC71016.1"/>
    </source>
</evidence>
<dbReference type="AlphaFoldDB" id="L7VUR2"/>
<keyword evidence="4" id="KW-0808">Transferase</keyword>
<dbReference type="EMBL" id="JX649859">
    <property type="protein sequence ID" value="AGC71016.1"/>
    <property type="molecule type" value="Genomic_DNA"/>
</dbReference>
<dbReference type="Pfam" id="PF08327">
    <property type="entry name" value="AHSA1"/>
    <property type="match status" value="1"/>
</dbReference>
<dbReference type="EC" id="2.5.1.18" evidence="4"/>
<organism evidence="4">
    <name type="scientific">uncultured bacterium A1Q1_fos_2107</name>
    <dbReference type="NCBI Taxonomy" id="1256562"/>
    <lineage>
        <taxon>Bacteria</taxon>
        <taxon>environmental samples</taxon>
    </lineage>
</organism>
<dbReference type="InterPro" id="IPR023393">
    <property type="entry name" value="START-like_dom_sf"/>
</dbReference>